<feature type="chain" id="PRO_5044887576" evidence="1">
    <location>
        <begin position="25"/>
        <end position="543"/>
    </location>
</feature>
<reference evidence="2 3" key="1">
    <citation type="submission" date="2024-10" db="EMBL/GenBank/DDBJ databases">
        <authorList>
            <person name="Kim D."/>
        </authorList>
    </citation>
    <scope>NUCLEOTIDE SEQUENCE [LARGE SCALE GENOMIC DNA]</scope>
    <source>
        <strain evidence="2">BH-2024</strain>
    </source>
</reference>
<comment type="caution">
    <text evidence="2">The sequence shown here is derived from an EMBL/GenBank/DDBJ whole genome shotgun (WGS) entry which is preliminary data.</text>
</comment>
<organism evidence="2 3">
    <name type="scientific">Heterodera trifolii</name>
    <dbReference type="NCBI Taxonomy" id="157864"/>
    <lineage>
        <taxon>Eukaryota</taxon>
        <taxon>Metazoa</taxon>
        <taxon>Ecdysozoa</taxon>
        <taxon>Nematoda</taxon>
        <taxon>Chromadorea</taxon>
        <taxon>Rhabditida</taxon>
        <taxon>Tylenchina</taxon>
        <taxon>Tylenchomorpha</taxon>
        <taxon>Tylenchoidea</taxon>
        <taxon>Heteroderidae</taxon>
        <taxon>Heteroderinae</taxon>
        <taxon>Heterodera</taxon>
    </lineage>
</organism>
<keyword evidence="1" id="KW-0732">Signal</keyword>
<proteinExistence type="predicted"/>
<gene>
    <name evidence="2" type="ORF">niasHT_018891</name>
</gene>
<protein>
    <submittedName>
        <fullName evidence="2">Uncharacterized protein</fullName>
    </submittedName>
</protein>
<name>A0ABD2LDW8_9BILA</name>
<sequence>MKQTKKPLLLSLALLLLFATTTHSINTEDVHKLTSEFSTFTQATWDVVQKLKHISKHAATFVRYSGPIGSLLAAGAEVAFPPESDEFKAITALHKYVAAKFDSITRHVQHQTNEMKSFISMNDYIEVVTDPIVEIERFYFDVIDPYGNRTHYKAGFVSRCKDRQSPHAVLQKLKTRLYTLCPMPTNQEAEFYVQAVKLFRQIEREHMANFKISTYDYERLKRTLLTRMSTNEFMLQKFKTIAGDNLSTTRIEKELHKMRIGPEQGCWLKTAIEGNEWLRAELLRFADFARQDLLKTTLIATQCANITNNGNMTEIEKEMKAIETLLKEITNHMADWIEEKLKSGWPKIMEDCAEEALGSAPIEESAANYQAASVRVKKAIDQRGPATYFNNVLIFNKWNDPRQVATKCDAYHCFLMTDHNEVNVLAVRYLDNQYERAKRANNWYNEKVVEIANVIEEWHNENSSQILENLMEILQERIEGFCDPDLFKNAAILKNWAFFKSDSAITVGRPATFANGFPTFQSFFLIFDPFFTDSVRYYLHVML</sequence>
<evidence type="ECO:0000313" key="3">
    <source>
        <dbReference type="Proteomes" id="UP001620626"/>
    </source>
</evidence>
<keyword evidence="3" id="KW-1185">Reference proteome</keyword>
<dbReference type="Proteomes" id="UP001620626">
    <property type="component" value="Unassembled WGS sequence"/>
</dbReference>
<evidence type="ECO:0000256" key="1">
    <source>
        <dbReference type="SAM" id="SignalP"/>
    </source>
</evidence>
<accession>A0ABD2LDW8</accession>
<dbReference type="AlphaFoldDB" id="A0ABD2LDW8"/>
<dbReference type="EMBL" id="JBICBT010000451">
    <property type="protein sequence ID" value="KAL3113276.1"/>
    <property type="molecule type" value="Genomic_DNA"/>
</dbReference>
<evidence type="ECO:0000313" key="2">
    <source>
        <dbReference type="EMBL" id="KAL3113276.1"/>
    </source>
</evidence>
<feature type="signal peptide" evidence="1">
    <location>
        <begin position="1"/>
        <end position="24"/>
    </location>
</feature>